<reference evidence="3" key="1">
    <citation type="journal article" date="2019" name="Int. J. Syst. Evol. Microbiol.">
        <title>The Global Catalogue of Microorganisms (GCM) 10K type strain sequencing project: providing services to taxonomists for standard genome sequencing and annotation.</title>
        <authorList>
            <consortium name="The Broad Institute Genomics Platform"/>
            <consortium name="The Broad Institute Genome Sequencing Center for Infectious Disease"/>
            <person name="Wu L."/>
            <person name="Ma J."/>
        </authorList>
    </citation>
    <scope>NUCLEOTIDE SEQUENCE [LARGE SCALE GENOMIC DNA]</scope>
    <source>
        <strain evidence="3">CGMCC 1.12769</strain>
    </source>
</reference>
<keyword evidence="3" id="KW-1185">Reference proteome</keyword>
<dbReference type="EMBL" id="BMFT01000001">
    <property type="protein sequence ID" value="GGH23741.1"/>
    <property type="molecule type" value="Genomic_DNA"/>
</dbReference>
<proteinExistence type="predicted"/>
<evidence type="ECO:0000256" key="1">
    <source>
        <dbReference type="SAM" id="Phobius"/>
    </source>
</evidence>
<gene>
    <name evidence="2" type="ORF">GCM10008013_23070</name>
</gene>
<sequence>MFMIGLTFALVMLFEWNKMRKQNKDKRTILIVQGISLFFFILLEVLYAFQYNYTIPIILNICIEQIHAWMRGK</sequence>
<organism evidence="2 3">
    <name type="scientific">Paenibacillus segetis</name>
    <dbReference type="NCBI Taxonomy" id="1325360"/>
    <lineage>
        <taxon>Bacteria</taxon>
        <taxon>Bacillati</taxon>
        <taxon>Bacillota</taxon>
        <taxon>Bacilli</taxon>
        <taxon>Bacillales</taxon>
        <taxon>Paenibacillaceae</taxon>
        <taxon>Paenibacillus</taxon>
    </lineage>
</organism>
<keyword evidence="1" id="KW-1133">Transmembrane helix</keyword>
<evidence type="ECO:0000313" key="3">
    <source>
        <dbReference type="Proteomes" id="UP000659344"/>
    </source>
</evidence>
<feature type="transmembrane region" description="Helical" evidence="1">
    <location>
        <begin position="28"/>
        <end position="47"/>
    </location>
</feature>
<accession>A0ABQ1YGF1</accession>
<name>A0ABQ1YGF1_9BACL</name>
<dbReference type="RefSeq" id="WP_188538799.1">
    <property type="nucleotide sequence ID" value="NZ_BMFT01000001.1"/>
</dbReference>
<dbReference type="Proteomes" id="UP000659344">
    <property type="component" value="Unassembled WGS sequence"/>
</dbReference>
<comment type="caution">
    <text evidence="2">The sequence shown here is derived from an EMBL/GenBank/DDBJ whole genome shotgun (WGS) entry which is preliminary data.</text>
</comment>
<evidence type="ECO:0000313" key="2">
    <source>
        <dbReference type="EMBL" id="GGH23741.1"/>
    </source>
</evidence>
<keyword evidence="1" id="KW-0812">Transmembrane</keyword>
<protein>
    <submittedName>
        <fullName evidence="2">Uncharacterized protein</fullName>
    </submittedName>
</protein>
<keyword evidence="1" id="KW-0472">Membrane</keyword>